<keyword evidence="4" id="KW-1185">Reference proteome</keyword>
<dbReference type="PANTHER" id="PTHR47369:SF1">
    <property type="entry name" value="BTB_POZ DOMAIN-CONTAINING PROTEIN"/>
    <property type="match status" value="1"/>
</dbReference>
<dbReference type="AlphaFoldDB" id="A0A8H5D9P0"/>
<dbReference type="OrthoDB" id="6359943at2759"/>
<comment type="caution">
    <text evidence="3">The sequence shown here is derived from an EMBL/GenBank/DDBJ whole genome shotgun (WGS) entry which is preliminary data.</text>
</comment>
<dbReference type="EMBL" id="JAACJM010000057">
    <property type="protein sequence ID" value="KAF5355253.1"/>
    <property type="molecule type" value="Genomic_DNA"/>
</dbReference>
<evidence type="ECO:0000256" key="1">
    <source>
        <dbReference type="SAM" id="MobiDB-lite"/>
    </source>
</evidence>
<feature type="compositionally biased region" description="Low complexity" evidence="1">
    <location>
        <begin position="765"/>
        <end position="794"/>
    </location>
</feature>
<reference evidence="3 4" key="1">
    <citation type="journal article" date="2020" name="ISME J.">
        <title>Uncovering the hidden diversity of litter-decomposition mechanisms in mushroom-forming fungi.</title>
        <authorList>
            <person name="Floudas D."/>
            <person name="Bentzer J."/>
            <person name="Ahren D."/>
            <person name="Johansson T."/>
            <person name="Persson P."/>
            <person name="Tunlid A."/>
        </authorList>
    </citation>
    <scope>NUCLEOTIDE SEQUENCE [LARGE SCALE GENOMIC DNA]</scope>
    <source>
        <strain evidence="3 4">CBS 291.85</strain>
    </source>
</reference>
<accession>A0A8H5D9P0</accession>
<organism evidence="3 4">
    <name type="scientific">Tetrapyrgos nigripes</name>
    <dbReference type="NCBI Taxonomy" id="182062"/>
    <lineage>
        <taxon>Eukaryota</taxon>
        <taxon>Fungi</taxon>
        <taxon>Dikarya</taxon>
        <taxon>Basidiomycota</taxon>
        <taxon>Agaricomycotina</taxon>
        <taxon>Agaricomycetes</taxon>
        <taxon>Agaricomycetidae</taxon>
        <taxon>Agaricales</taxon>
        <taxon>Marasmiineae</taxon>
        <taxon>Marasmiaceae</taxon>
        <taxon>Tetrapyrgos</taxon>
    </lineage>
</organism>
<dbReference type="SUPFAM" id="SSF54695">
    <property type="entry name" value="POZ domain"/>
    <property type="match status" value="1"/>
</dbReference>
<feature type="domain" description="BTB" evidence="2">
    <location>
        <begin position="25"/>
        <end position="93"/>
    </location>
</feature>
<protein>
    <recommendedName>
        <fullName evidence="2">BTB domain-containing protein</fullName>
    </recommendedName>
</protein>
<dbReference type="PROSITE" id="PS50097">
    <property type="entry name" value="BTB"/>
    <property type="match status" value="1"/>
</dbReference>
<dbReference type="InterPro" id="IPR011333">
    <property type="entry name" value="SKP1/BTB/POZ_sf"/>
</dbReference>
<sequence>MNSPGPSPADIQSHLYQSFLQRSTADVALRVSGTWSAIYRLHRVVLIQSGFFRSLFTAGFSESSHVREIEVSLDDANITRAAFELCVARLYGGGPALYVHPSIIPNSASPLTPGFPYPQVDASVFGAPDGQQPATPRFLMSLLATSLYFSIPSIASQALSLILKTIGPYTIVPYLNFALGNTVEYDDILSSAVGLEAVAEILHEEDTEFESDFEDTSESIQREAPPAGIPHTFHYGAISDKIGEACATWLSRWGADIFLHEEYDVLKGLECDSSNAATIIARRATSRPRAKTLPSTVNNNDGALFRKRVIPALWTGDGLSVAWIRALISSDSFFIEDEHARYEFAKRVVEVRRRLKLLERKSQVPVKGKEKVVDGDLVQLDEAEEKEWAILFETGIYYANMTPDVFLKLSNDISPTTRKPYISLSVLHAAGWDHLLLRHAITERQVSPTASPTSPTPSKGDLGIMVNGVELLSSATISQTPRNFYLVPTDESLRIGDTINVSGIGAVAEGNIHNNVSMDQLFASSHAATRPTKGDKVSITDSGPFTPDSRTYFGLVGDALVVSSAGTRIKGIEDSRIGLSSGLSERLSKRTYSPHPPYRFSVEFWDLDSLKDKQRLHSKTIWYAGSLFNVYVQLIRKKDKPGTGGVQHQLGIYLHRQSTVESIPLRSAPNPRIRKQEEEGRGALCLPDGLNSPAGLYGAETLSKSKHTPSPSLPEALSLSVSTASGSLYTTQSIPPTSPSTPPTRSGTASPITGSSHRVTSSLFTPSPRATSSLLPSLSSSLPSPSGLRRTPSPFLSPNLISATTSSSTSVGGDLNNSVSGVSASPLPSVIPPLPPSSQPYRDPRTVVSVYFSVLCSSPTGSAQTQFRSGPDVFKISQSWGWKSGGLLSVKAEDSRDSRASDSTGSGSTTGHGHLDVPGREVSLRATVLLGVV</sequence>
<dbReference type="Proteomes" id="UP000559256">
    <property type="component" value="Unassembled WGS sequence"/>
</dbReference>
<feature type="compositionally biased region" description="Polar residues" evidence="1">
    <location>
        <begin position="752"/>
        <end position="764"/>
    </location>
</feature>
<gene>
    <name evidence="3" type="ORF">D9758_006020</name>
</gene>
<evidence type="ECO:0000313" key="4">
    <source>
        <dbReference type="Proteomes" id="UP000559256"/>
    </source>
</evidence>
<feature type="region of interest" description="Disordered" evidence="1">
    <location>
        <begin position="664"/>
        <end position="687"/>
    </location>
</feature>
<evidence type="ECO:0000259" key="2">
    <source>
        <dbReference type="PROSITE" id="PS50097"/>
    </source>
</evidence>
<dbReference type="PANTHER" id="PTHR47369">
    <property type="entry name" value="BTB/POZ DOMAIN-CONTAINING PROTEIN"/>
    <property type="match status" value="1"/>
</dbReference>
<evidence type="ECO:0000313" key="3">
    <source>
        <dbReference type="EMBL" id="KAF5355253.1"/>
    </source>
</evidence>
<feature type="region of interest" description="Disordered" evidence="1">
    <location>
        <begin position="892"/>
        <end position="918"/>
    </location>
</feature>
<feature type="compositionally biased region" description="Low complexity" evidence="1">
    <location>
        <begin position="901"/>
        <end position="911"/>
    </location>
</feature>
<dbReference type="InterPro" id="IPR000210">
    <property type="entry name" value="BTB/POZ_dom"/>
</dbReference>
<name>A0A8H5D9P0_9AGAR</name>
<dbReference type="Gene3D" id="3.30.710.10">
    <property type="entry name" value="Potassium Channel Kv1.1, Chain A"/>
    <property type="match status" value="1"/>
</dbReference>
<proteinExistence type="predicted"/>
<feature type="region of interest" description="Disordered" evidence="1">
    <location>
        <begin position="728"/>
        <end position="828"/>
    </location>
</feature>